<dbReference type="AlphaFoldDB" id="A0A2T7Q183"/>
<dbReference type="PANTHER" id="PTHR12538:SF0">
    <property type="entry name" value="40S RIBOSOMAL PROTEIN S26"/>
    <property type="match status" value="1"/>
</dbReference>
<comment type="caution">
    <text evidence="7">The sequence shown here is derived from an EMBL/GenBank/DDBJ whole genome shotgun (WGS) entry which is preliminary data.</text>
</comment>
<dbReference type="Gene3D" id="2.60.120.340">
    <property type="entry name" value="Nucleoplasmin core domain"/>
    <property type="match status" value="1"/>
</dbReference>
<keyword evidence="2 4" id="KW-0689">Ribosomal protein</keyword>
<name>A0A2T7Q183_POMCA</name>
<evidence type="ECO:0000256" key="2">
    <source>
        <dbReference type="ARBA" id="ARBA00022980"/>
    </source>
</evidence>
<dbReference type="Pfam" id="PF03066">
    <property type="entry name" value="Nucleoplasmin"/>
    <property type="match status" value="1"/>
</dbReference>
<evidence type="ECO:0000256" key="4">
    <source>
        <dbReference type="RuleBase" id="RU363128"/>
    </source>
</evidence>
<evidence type="ECO:0000313" key="8">
    <source>
        <dbReference type="Proteomes" id="UP000245119"/>
    </source>
</evidence>
<evidence type="ECO:0000256" key="5">
    <source>
        <dbReference type="SAM" id="MobiDB-lite"/>
    </source>
</evidence>
<gene>
    <name evidence="7" type="ORF">C0Q70_02065</name>
</gene>
<dbReference type="STRING" id="400727.A0A2T7Q183"/>
<dbReference type="InterPro" id="IPR000892">
    <property type="entry name" value="Ribosomal_eS26"/>
</dbReference>
<evidence type="ECO:0000256" key="1">
    <source>
        <dbReference type="ARBA" id="ARBA00008596"/>
    </source>
</evidence>
<keyword evidence="3 4" id="KW-0687">Ribonucleoprotein</keyword>
<keyword evidence="8" id="KW-1185">Reference proteome</keyword>
<dbReference type="GO" id="GO:0003735">
    <property type="term" value="F:structural constituent of ribosome"/>
    <property type="evidence" value="ECO:0007669"/>
    <property type="project" value="InterPro"/>
</dbReference>
<dbReference type="PANTHER" id="PTHR12538">
    <property type="entry name" value="40S RIBOSOMAL PROTEIN S26"/>
    <property type="match status" value="1"/>
</dbReference>
<dbReference type="FunFam" id="3.30.1740.20:FF:000001">
    <property type="entry name" value="40S ribosomal protein S26"/>
    <property type="match status" value="1"/>
</dbReference>
<evidence type="ECO:0000313" key="7">
    <source>
        <dbReference type="EMBL" id="PVD39435.1"/>
    </source>
</evidence>
<evidence type="ECO:0000256" key="3">
    <source>
        <dbReference type="ARBA" id="ARBA00023274"/>
    </source>
</evidence>
<dbReference type="EMBL" id="PZQS01000001">
    <property type="protein sequence ID" value="PVD39435.1"/>
    <property type="molecule type" value="Genomic_DNA"/>
</dbReference>
<reference evidence="7 8" key="1">
    <citation type="submission" date="2018-04" db="EMBL/GenBank/DDBJ databases">
        <title>The genome of golden apple snail Pomacea canaliculata provides insight into stress tolerance and invasive adaptation.</title>
        <authorList>
            <person name="Liu C."/>
            <person name="Liu B."/>
            <person name="Ren Y."/>
            <person name="Zhang Y."/>
            <person name="Wang H."/>
            <person name="Li S."/>
            <person name="Jiang F."/>
            <person name="Yin L."/>
            <person name="Zhang G."/>
            <person name="Qian W."/>
            <person name="Fan W."/>
        </authorList>
    </citation>
    <scope>NUCLEOTIDE SEQUENCE [LARGE SCALE GENOMIC DNA]</scope>
    <source>
        <strain evidence="7">SZHN2017</strain>
        <tissue evidence="7">Muscle</tissue>
    </source>
</reference>
<dbReference type="GO" id="GO:0003729">
    <property type="term" value="F:mRNA binding"/>
    <property type="evidence" value="ECO:0007669"/>
    <property type="project" value="TreeGrafter"/>
</dbReference>
<feature type="region of interest" description="Disordered" evidence="5">
    <location>
        <begin position="107"/>
        <end position="127"/>
    </location>
</feature>
<dbReference type="SUPFAM" id="SSF69203">
    <property type="entry name" value="Nucleoplasmin-like core domain"/>
    <property type="match status" value="1"/>
</dbReference>
<sequence>MNERGMNSALWSAGGELTRDKPELLWDMKGDISEDEDDDDFAIHTLFLKVVTLGKAAVSKEENIVQVEAVNYNNITVKQPLVNMVAGVNNTVGEDIPCRHDISLRPISPVKTQKRRNNGRSKKGRGHVNSVRCNNCACCVPKDKAIRKSVARNIVEAAAVRDISDASVYEGYTLPKLYAELFYCVSCALHSKVVHSRSHEDRKDRTLPIPCLVRPIREGAGPRAGAGGQH</sequence>
<dbReference type="OrthoDB" id="6075101at2759"/>
<dbReference type="InterPro" id="IPR038551">
    <property type="entry name" value="Ribosomal_eS26_sf"/>
</dbReference>
<feature type="compositionally biased region" description="Basic residues" evidence="5">
    <location>
        <begin position="112"/>
        <end position="126"/>
    </location>
</feature>
<dbReference type="InterPro" id="IPR036824">
    <property type="entry name" value="Nucleoplasmin_core_dom_sf"/>
</dbReference>
<comment type="similarity">
    <text evidence="1 4">Belongs to the eukaryotic ribosomal protein eS26 family.</text>
</comment>
<accession>A0A2T7Q183</accession>
<dbReference type="Gene3D" id="3.30.1740.20">
    <property type="entry name" value="Ribosomal protein S26e"/>
    <property type="match status" value="1"/>
</dbReference>
<dbReference type="InterPro" id="IPR024057">
    <property type="entry name" value="Nucleoplasmin_core_dom"/>
</dbReference>
<protein>
    <recommendedName>
        <fullName evidence="4">40S ribosomal protein S26</fullName>
    </recommendedName>
</protein>
<dbReference type="Pfam" id="PF01283">
    <property type="entry name" value="Ribosomal_S26e"/>
    <property type="match status" value="1"/>
</dbReference>
<feature type="domain" description="Nucleoplasmin core" evidence="6">
    <location>
        <begin position="14"/>
        <end position="92"/>
    </location>
</feature>
<dbReference type="GO" id="GO:0022627">
    <property type="term" value="C:cytosolic small ribosomal subunit"/>
    <property type="evidence" value="ECO:0007669"/>
    <property type="project" value="TreeGrafter"/>
</dbReference>
<organism evidence="7 8">
    <name type="scientific">Pomacea canaliculata</name>
    <name type="common">Golden apple snail</name>
    <dbReference type="NCBI Taxonomy" id="400727"/>
    <lineage>
        <taxon>Eukaryota</taxon>
        <taxon>Metazoa</taxon>
        <taxon>Spiralia</taxon>
        <taxon>Lophotrochozoa</taxon>
        <taxon>Mollusca</taxon>
        <taxon>Gastropoda</taxon>
        <taxon>Caenogastropoda</taxon>
        <taxon>Architaenioglossa</taxon>
        <taxon>Ampullarioidea</taxon>
        <taxon>Ampullariidae</taxon>
        <taxon>Pomacea</taxon>
    </lineage>
</organism>
<proteinExistence type="inferred from homology"/>
<dbReference type="GO" id="GO:0006412">
    <property type="term" value="P:translation"/>
    <property type="evidence" value="ECO:0007669"/>
    <property type="project" value="InterPro"/>
</dbReference>
<dbReference type="Proteomes" id="UP000245119">
    <property type="component" value="Linkage Group LG1"/>
</dbReference>
<evidence type="ECO:0000259" key="6">
    <source>
        <dbReference type="Pfam" id="PF03066"/>
    </source>
</evidence>